<gene>
    <name evidence="1" type="ORF">NM208_g1551</name>
</gene>
<comment type="caution">
    <text evidence="1">The sequence shown here is derived from an EMBL/GenBank/DDBJ whole genome shotgun (WGS) entry which is preliminary data.</text>
</comment>
<keyword evidence="2" id="KW-1185">Reference proteome</keyword>
<evidence type="ECO:0000313" key="2">
    <source>
        <dbReference type="Proteomes" id="UP001148629"/>
    </source>
</evidence>
<dbReference type="Proteomes" id="UP001148629">
    <property type="component" value="Unassembled WGS sequence"/>
</dbReference>
<organism evidence="1 2">
    <name type="scientific">Fusarium decemcellulare</name>
    <dbReference type="NCBI Taxonomy" id="57161"/>
    <lineage>
        <taxon>Eukaryota</taxon>
        <taxon>Fungi</taxon>
        <taxon>Dikarya</taxon>
        <taxon>Ascomycota</taxon>
        <taxon>Pezizomycotina</taxon>
        <taxon>Sordariomycetes</taxon>
        <taxon>Hypocreomycetidae</taxon>
        <taxon>Hypocreales</taxon>
        <taxon>Nectriaceae</taxon>
        <taxon>Fusarium</taxon>
        <taxon>Fusarium decemcellulare species complex</taxon>
    </lineage>
</organism>
<evidence type="ECO:0000313" key="1">
    <source>
        <dbReference type="EMBL" id="KAJ3547362.1"/>
    </source>
</evidence>
<accession>A0ACC1SVS9</accession>
<dbReference type="EMBL" id="JANRMS010000082">
    <property type="protein sequence ID" value="KAJ3547362.1"/>
    <property type="molecule type" value="Genomic_DNA"/>
</dbReference>
<reference evidence="1" key="1">
    <citation type="submission" date="2022-08" db="EMBL/GenBank/DDBJ databases">
        <title>Genome Sequence of Fusarium decemcellulare.</title>
        <authorList>
            <person name="Buettner E."/>
        </authorList>
    </citation>
    <scope>NUCLEOTIDE SEQUENCE</scope>
    <source>
        <strain evidence="1">Babe19</strain>
    </source>
</reference>
<sequence>MDPVSLTSLVLSLTTFCGKAVAGLNTLKDTWDDSSLSLTSLAAECATLGAALSVLEETLLKPSSLNSSDGVKRPLLGNKGSVTEALTSSIWCCFMTISELNDEIEQVQRHADTPGTLKARGKVAYIINEGRISQLAGLLRGQSGVLNTLQNVLQRQSLEEMERMMRLHNSQVRRVNSESEKSWRRRNKGARPPRSLVDVESVINADTATTTSTMFQKPFDFDDIAVNATAYRKVLSRAMRSQDNLLSRGSSTSKNEGGDPSNLFAAVKALDFDAVSLLLRDGHDPNQVDISGMTPLQRCASLVNPDAARIVSTLVHHGADIDAHRPGTGMTALRLAAKSGNLSIVKTLIGMGADPSVSDRLGAQAIHAAVQFNHADIVGYVLTSHDGDTGLEFKAAMWDDQEMTRDSSCTLLHFAAASNDADDEMVKLLLDYGLNPNLRSERGKTALQYAASRRKATVVSCLVQYRCDIVPEMCDEAREVALQNDWPEVMTSSLKADKITHSEIQELAERAVCRGRHRVADALLASLVTISNDSKETLGLQLMFAVEGGHVELSKYLLKQGASPWGLESQPSSPLSAACSFGYELLVKILLEHLIKDPRSRELTEDTPFIVDYLSEQLPLTLISRRGHKHLVPLLPWNILNRHRYLENGRPPLVIVAATTGQLEVAETLLKLGVDPNERTRWDPPAPLDGLYCGETALSFAVRRGLVDWVRFLLANNAQVDCRIRVPSESGRRGSFVIEDTPLTAVLRSRQPHKLELVKILLSYGADVNFVLQLPSSTIGDVARRHEFELIGDLPEPLNPHRREAHTRVALTPLMLACEDGAPALARAILADSRIDLSLTRNFGPLHVAVMSNNLVLVETLLADGRFGTGDIDLEQPSMDSFWPVCLASLGGFLEILEVLVDQHGADISSPFGDIDVTCPTLCLAAHSGQIETVKFLLRVGADLSWGDGTFLAARSNGALTAILVEEIWTRHARTGEAFPVSPISTETALSAPLRTPPTPPVTPNKASRLKRRLSDFFRVTSRQ</sequence>
<protein>
    <submittedName>
        <fullName evidence="1">Uncharacterized protein</fullName>
    </submittedName>
</protein>
<proteinExistence type="predicted"/>
<name>A0ACC1SVS9_9HYPO</name>